<reference evidence="1 2" key="1">
    <citation type="submission" date="2016-08" db="EMBL/GenBank/DDBJ databases">
        <title>Identification and validation of antigenic proteins from Pajaroellobacter abortibovis using de-novo genome sequence assembly and reverse vaccinology.</title>
        <authorList>
            <person name="Welly B.T."/>
            <person name="Miller M.R."/>
            <person name="Stott J.L."/>
            <person name="Blanchard M.T."/>
            <person name="Islas-Trejo A.D."/>
            <person name="O'Rourke S.M."/>
            <person name="Young A.E."/>
            <person name="Medrano J.F."/>
            <person name="Van Eenennaam A.L."/>
        </authorList>
    </citation>
    <scope>NUCLEOTIDE SEQUENCE [LARGE SCALE GENOMIC DNA]</scope>
    <source>
        <strain evidence="1 2">BTF92-0548A/99-0131</strain>
    </source>
</reference>
<dbReference type="KEGG" id="pabo:BCY86_06890"/>
<dbReference type="AlphaFoldDB" id="A0A1L6MY13"/>
<evidence type="ECO:0000313" key="1">
    <source>
        <dbReference type="EMBL" id="APS00434.1"/>
    </source>
</evidence>
<organism evidence="1 2">
    <name type="scientific">Pajaroellobacter abortibovis</name>
    <dbReference type="NCBI Taxonomy" id="1882918"/>
    <lineage>
        <taxon>Bacteria</taxon>
        <taxon>Pseudomonadati</taxon>
        <taxon>Myxococcota</taxon>
        <taxon>Polyangia</taxon>
        <taxon>Polyangiales</taxon>
        <taxon>Polyangiaceae</taxon>
    </lineage>
</organism>
<gene>
    <name evidence="1" type="ORF">BCY86_06890</name>
</gene>
<evidence type="ECO:0000313" key="2">
    <source>
        <dbReference type="Proteomes" id="UP000185544"/>
    </source>
</evidence>
<proteinExistence type="predicted"/>
<keyword evidence="2" id="KW-1185">Reference proteome</keyword>
<dbReference type="EMBL" id="CP016908">
    <property type="protein sequence ID" value="APS00434.1"/>
    <property type="molecule type" value="Genomic_DNA"/>
</dbReference>
<dbReference type="Proteomes" id="UP000185544">
    <property type="component" value="Chromosome"/>
</dbReference>
<accession>A0A1L6MY13</accession>
<name>A0A1L6MY13_9BACT</name>
<sequence>MIDAVYWDSNRVVSLLEAGSGKSCSFIPKQKNDILWILFDRGERLVGSILFDYPNGVPLEVCLEVIFFT</sequence>
<protein>
    <submittedName>
        <fullName evidence="1">Uncharacterized protein</fullName>
    </submittedName>
</protein>